<dbReference type="Gene3D" id="1.20.1260.10">
    <property type="match status" value="1"/>
</dbReference>
<feature type="binding site" evidence="6">
    <location>
        <position position="54"/>
    </location>
    <ligand>
        <name>Fe cation</name>
        <dbReference type="ChEBI" id="CHEBI:24875"/>
        <label>1</label>
    </ligand>
</feature>
<proteinExistence type="inferred from homology"/>
<keyword evidence="4" id="KW-0560">Oxidoreductase</keyword>
<keyword evidence="5 6" id="KW-0408">Iron</keyword>
<dbReference type="CDD" id="cd01055">
    <property type="entry name" value="Nonheme_Ferritin"/>
    <property type="match status" value="1"/>
</dbReference>
<comment type="function">
    <text evidence="7">Iron-storage protein.</text>
</comment>
<evidence type="ECO:0000256" key="2">
    <source>
        <dbReference type="ARBA" id="ARBA00022434"/>
    </source>
</evidence>
<feature type="binding site" evidence="6">
    <location>
        <position position="98"/>
    </location>
    <ligand>
        <name>Fe cation</name>
        <dbReference type="ChEBI" id="CHEBI:24875"/>
        <label>1</label>
    </ligand>
</feature>
<feature type="binding site" evidence="6">
    <location>
        <position position="131"/>
    </location>
    <ligand>
        <name>Fe cation</name>
        <dbReference type="ChEBI" id="CHEBI:24875"/>
        <label>1</label>
    </ligand>
</feature>
<evidence type="ECO:0000256" key="3">
    <source>
        <dbReference type="ARBA" id="ARBA00022723"/>
    </source>
</evidence>
<dbReference type="PANTHER" id="PTHR11431:SF127">
    <property type="entry name" value="BACTERIAL NON-HEME FERRITIN"/>
    <property type="match status" value="1"/>
</dbReference>
<dbReference type="InterPro" id="IPR008331">
    <property type="entry name" value="Ferritin_DPS_dom"/>
</dbReference>
<evidence type="ECO:0000256" key="7">
    <source>
        <dbReference type="RuleBase" id="RU361145"/>
    </source>
</evidence>
<dbReference type="EMBL" id="LXQC01000113">
    <property type="protein sequence ID" value="TFE70635.1"/>
    <property type="molecule type" value="Genomic_DNA"/>
</dbReference>
<dbReference type="GO" id="GO:0008199">
    <property type="term" value="F:ferric iron binding"/>
    <property type="evidence" value="ECO:0007669"/>
    <property type="project" value="InterPro"/>
</dbReference>
<comment type="similarity">
    <text evidence="1 7">Belongs to the ferritin family. Prokaryotic subfamily.</text>
</comment>
<comment type="subcellular location">
    <subcellularLocation>
        <location evidence="7">Cytoplasm</location>
    </subcellularLocation>
</comment>
<evidence type="ECO:0000256" key="5">
    <source>
        <dbReference type="ARBA" id="ARBA00023004"/>
    </source>
</evidence>
<dbReference type="SUPFAM" id="SSF47240">
    <property type="entry name" value="Ferritin-like"/>
    <property type="match status" value="1"/>
</dbReference>
<reference evidence="9 10" key="1">
    <citation type="submission" date="2016-05" db="EMBL/GenBank/DDBJ databases">
        <title>Diversity and Homogeneity among Thermoacidophilic Verrucomicrobia Methanotrophs Linked with Geographical Origin.</title>
        <authorList>
            <person name="Erikstad H.-A."/>
            <person name="Smestad N.B."/>
            <person name="Ceballos R.M."/>
            <person name="Birkeland N.-K."/>
        </authorList>
    </citation>
    <scope>NUCLEOTIDE SEQUENCE [LARGE SCALE GENOMIC DNA]</scope>
    <source>
        <strain evidence="9 10">Phi</strain>
    </source>
</reference>
<dbReference type="Proteomes" id="UP000297713">
    <property type="component" value="Unassembled WGS sequence"/>
</dbReference>
<feature type="binding site" evidence="6">
    <location>
        <position position="57"/>
    </location>
    <ligand>
        <name>Fe cation</name>
        <dbReference type="ChEBI" id="CHEBI:24875"/>
        <label>1</label>
    </ligand>
</feature>
<keyword evidence="3 6" id="KW-0479">Metal-binding</keyword>
<dbReference type="GO" id="GO:0006826">
    <property type="term" value="P:iron ion transport"/>
    <property type="evidence" value="ECO:0007669"/>
    <property type="project" value="InterPro"/>
</dbReference>
<name>A0A4Y8PFH0_9BACT</name>
<gene>
    <name evidence="9" type="ORF">A7Q10_06070</name>
</gene>
<evidence type="ECO:0000256" key="4">
    <source>
        <dbReference type="ARBA" id="ARBA00023002"/>
    </source>
</evidence>
<evidence type="ECO:0000259" key="8">
    <source>
        <dbReference type="PROSITE" id="PS50905"/>
    </source>
</evidence>
<evidence type="ECO:0000256" key="6">
    <source>
        <dbReference type="PIRSR" id="PIRSR601519-1"/>
    </source>
</evidence>
<sequence>MLSMIISQKIIPSLYKQIGSEFQAFILYLAIGSYFEIEALPELASFFFQQADEERQHALKFIRFLIDNDVPVNIPPIPPADSSFKDPESAIRLSLEREINVTKEIHELVRLAKEEKDFTSDNFLQWFVKEQLEEVTIMDQLLKMIQRAGKEQIMLVEDYLARKGRVKEKELTEGLSMDESKD</sequence>
<dbReference type="InterPro" id="IPR012347">
    <property type="entry name" value="Ferritin-like"/>
</dbReference>
<evidence type="ECO:0000313" key="9">
    <source>
        <dbReference type="EMBL" id="TFE70635.1"/>
    </source>
</evidence>
<accession>A0A4Y8PFH0</accession>
<dbReference type="InterPro" id="IPR041719">
    <property type="entry name" value="Ferritin_prok"/>
</dbReference>
<dbReference type="EC" id="1.16.3.2" evidence="7"/>
<dbReference type="PROSITE" id="PS50905">
    <property type="entry name" value="FERRITIN_LIKE"/>
    <property type="match status" value="1"/>
</dbReference>
<dbReference type="GO" id="GO:0005829">
    <property type="term" value="C:cytosol"/>
    <property type="evidence" value="ECO:0007669"/>
    <property type="project" value="TreeGrafter"/>
</dbReference>
<dbReference type="GO" id="GO:0006879">
    <property type="term" value="P:intracellular iron ion homeostasis"/>
    <property type="evidence" value="ECO:0007669"/>
    <property type="project" value="UniProtKB-KW"/>
</dbReference>
<protein>
    <recommendedName>
        <fullName evidence="7">Ferritin</fullName>
        <ecNumber evidence="7">1.16.3.2</ecNumber>
    </recommendedName>
</protein>
<feature type="binding site" evidence="6">
    <location>
        <position position="21"/>
    </location>
    <ligand>
        <name>Fe cation</name>
        <dbReference type="ChEBI" id="CHEBI:24875"/>
        <label>1</label>
    </ligand>
</feature>
<dbReference type="PANTHER" id="PTHR11431">
    <property type="entry name" value="FERRITIN"/>
    <property type="match status" value="1"/>
</dbReference>
<keyword evidence="7" id="KW-0963">Cytoplasm</keyword>
<dbReference type="Pfam" id="PF00210">
    <property type="entry name" value="Ferritin"/>
    <property type="match status" value="1"/>
</dbReference>
<dbReference type="InterPro" id="IPR001519">
    <property type="entry name" value="Ferritin"/>
</dbReference>
<comment type="catalytic activity">
    <reaction evidence="7">
        <text>4 Fe(2+) + O2 + 6 H2O = 4 iron(III) oxide-hydroxide + 12 H(+)</text>
        <dbReference type="Rhea" id="RHEA:11972"/>
        <dbReference type="ChEBI" id="CHEBI:15377"/>
        <dbReference type="ChEBI" id="CHEBI:15378"/>
        <dbReference type="ChEBI" id="CHEBI:15379"/>
        <dbReference type="ChEBI" id="CHEBI:29033"/>
        <dbReference type="ChEBI" id="CHEBI:78619"/>
        <dbReference type="EC" id="1.16.3.2"/>
    </reaction>
</comment>
<evidence type="ECO:0000313" key="10">
    <source>
        <dbReference type="Proteomes" id="UP000297713"/>
    </source>
</evidence>
<dbReference type="OrthoDB" id="9801481at2"/>
<keyword evidence="10" id="KW-1185">Reference proteome</keyword>
<evidence type="ECO:0000256" key="1">
    <source>
        <dbReference type="ARBA" id="ARBA00006950"/>
    </source>
</evidence>
<feature type="domain" description="Ferritin-like diiron" evidence="8">
    <location>
        <begin position="4"/>
        <end position="149"/>
    </location>
</feature>
<keyword evidence="2 7" id="KW-0409">Iron storage</keyword>
<organism evidence="9 10">
    <name type="scientific">Methylacidiphilum caldifontis</name>
    <dbReference type="NCBI Taxonomy" id="2795386"/>
    <lineage>
        <taxon>Bacteria</taxon>
        <taxon>Pseudomonadati</taxon>
        <taxon>Verrucomicrobiota</taxon>
        <taxon>Methylacidiphilae</taxon>
        <taxon>Methylacidiphilales</taxon>
        <taxon>Methylacidiphilaceae</taxon>
        <taxon>Methylacidiphilum (ex Ratnadevi et al. 2023)</taxon>
    </lineage>
</organism>
<dbReference type="InterPro" id="IPR009078">
    <property type="entry name" value="Ferritin-like_SF"/>
</dbReference>
<comment type="caution">
    <text evidence="9">The sequence shown here is derived from an EMBL/GenBank/DDBJ whole genome shotgun (WGS) entry which is preliminary data.</text>
</comment>
<dbReference type="InterPro" id="IPR009040">
    <property type="entry name" value="Ferritin-like_diiron"/>
</dbReference>
<dbReference type="AlphaFoldDB" id="A0A4Y8PFH0"/>
<dbReference type="GO" id="GO:0004322">
    <property type="term" value="F:ferroxidase activity"/>
    <property type="evidence" value="ECO:0007669"/>
    <property type="project" value="TreeGrafter"/>
</dbReference>
<dbReference type="GO" id="GO:0008198">
    <property type="term" value="F:ferrous iron binding"/>
    <property type="evidence" value="ECO:0007669"/>
    <property type="project" value="TreeGrafter"/>
</dbReference>